<organism evidence="2 3">
    <name type="scientific">Curtobacterium poinsettiae</name>
    <dbReference type="NCBI Taxonomy" id="159612"/>
    <lineage>
        <taxon>Bacteria</taxon>
        <taxon>Bacillati</taxon>
        <taxon>Actinomycetota</taxon>
        <taxon>Actinomycetes</taxon>
        <taxon>Micrococcales</taxon>
        <taxon>Microbacteriaceae</taxon>
        <taxon>Curtobacterium</taxon>
    </lineage>
</organism>
<keyword evidence="1" id="KW-1133">Transmembrane helix</keyword>
<dbReference type="RefSeq" id="WP_262139231.1">
    <property type="nucleotide sequence ID" value="NZ_CP106879.1"/>
</dbReference>
<keyword evidence="1" id="KW-0472">Membrane</keyword>
<name>A0A9Q9T3L3_9MICO</name>
<evidence type="ECO:0000313" key="2">
    <source>
        <dbReference type="EMBL" id="UYC80977.1"/>
    </source>
</evidence>
<evidence type="ECO:0000256" key="1">
    <source>
        <dbReference type="SAM" id="Phobius"/>
    </source>
</evidence>
<sequence>MTIAILQAVTASVAGITAVINFVMLFKRQKDSSMQLIRDQSKAMERSSKRLSKSLDQVNTQVVERLANIDSKLSHVQAVVDRL</sequence>
<protein>
    <submittedName>
        <fullName evidence="2">Uncharacterized protein</fullName>
    </submittedName>
</protein>
<accession>A0A9Q9T3L3</accession>
<evidence type="ECO:0000313" key="3">
    <source>
        <dbReference type="Proteomes" id="UP001062223"/>
    </source>
</evidence>
<dbReference type="EMBL" id="CP106879">
    <property type="protein sequence ID" value="UYC80977.1"/>
    <property type="molecule type" value="Genomic_DNA"/>
</dbReference>
<dbReference type="Proteomes" id="UP001062223">
    <property type="component" value="Chromosome"/>
</dbReference>
<keyword evidence="1" id="KW-0812">Transmembrane</keyword>
<dbReference type="AlphaFoldDB" id="A0A9Q9T3L3"/>
<gene>
    <name evidence="2" type="ORF">OE229_00515</name>
</gene>
<proteinExistence type="predicted"/>
<feature type="transmembrane region" description="Helical" evidence="1">
    <location>
        <begin position="6"/>
        <end position="26"/>
    </location>
</feature>
<dbReference type="KEGG" id="cpoi:OE229_00515"/>
<reference evidence="2" key="1">
    <citation type="submission" date="2022-09" db="EMBL/GenBank/DDBJ databases">
        <title>Taxonomy of Curtobacterium flaccumfaciens.</title>
        <authorList>
            <person name="Osdaghi E."/>
            <person name="Taghavi S.M."/>
            <person name="Hamidizade M."/>
            <person name="Abachi H."/>
            <person name="Fazliarab A."/>
            <person name="Baeyen S."/>
            <person name="Portier P."/>
            <person name="Van Vaerenbergh J."/>
            <person name="Jacques M.-A."/>
        </authorList>
    </citation>
    <scope>NUCLEOTIDE SEQUENCE</scope>
    <source>
        <strain evidence="2">AGQB46</strain>
    </source>
</reference>